<comment type="subunit">
    <text evidence="3 11">Monomer.</text>
</comment>
<evidence type="ECO:0000256" key="4">
    <source>
        <dbReference type="ARBA" id="ARBA00022722"/>
    </source>
</evidence>
<dbReference type="PROSITE" id="PS51959">
    <property type="entry name" value="ENDOU"/>
    <property type="match status" value="1"/>
</dbReference>
<reference evidence="14" key="1">
    <citation type="submission" date="2016-11" db="UniProtKB">
        <authorList>
            <consortium name="WormBaseParasite"/>
        </authorList>
    </citation>
    <scope>IDENTIFICATION</scope>
</reference>
<dbReference type="SUPFAM" id="SSF142877">
    <property type="entry name" value="EndoU-like"/>
    <property type="match status" value="1"/>
</dbReference>
<evidence type="ECO:0000256" key="11">
    <source>
        <dbReference type="RuleBase" id="RU367085"/>
    </source>
</evidence>
<keyword evidence="8 11" id="KW-0694">RNA-binding</keyword>
<evidence type="ECO:0000256" key="8">
    <source>
        <dbReference type="ARBA" id="ARBA00022884"/>
    </source>
</evidence>
<dbReference type="PANTHER" id="PTHR12439">
    <property type="entry name" value="PLACENTAL PROTEIN 11-RELATED"/>
    <property type="match status" value="1"/>
</dbReference>
<evidence type="ECO:0000256" key="9">
    <source>
        <dbReference type="ARBA" id="ARBA00023211"/>
    </source>
</evidence>
<dbReference type="GO" id="GO:0003723">
    <property type="term" value="F:RNA binding"/>
    <property type="evidence" value="ECO:0007669"/>
    <property type="project" value="UniProtKB-UniRule"/>
</dbReference>
<sequence>MSNRARVSTLIALSTGSLSGARSTSQEYREHQADYLALITVAAISVRTLKGAPGLPRLQRTPMKFAVALLGALFCVVQARYTRLLSDADVSSALTNLANADTNGAQDGDLDVDYQNMASKKHPDHDNAPNPLFRSVSTDLLAKSNYVAFSTLIQQFTNPDVNVPTTVSDAAINAYFDVISQTPVWSYAHSFLQKAGLSPEDPTAFRKQLKDLWFSEYTLEGASGAGASGFKSVFAGEIDGKAVYALNNWVRYFHLEEAGEINYHGWFTRQKFVVLLGLLL</sequence>
<evidence type="ECO:0000259" key="12">
    <source>
        <dbReference type="PROSITE" id="PS51959"/>
    </source>
</evidence>
<dbReference type="GO" id="GO:0046872">
    <property type="term" value="F:metal ion binding"/>
    <property type="evidence" value="ECO:0007669"/>
    <property type="project" value="UniProtKB-UniRule"/>
</dbReference>
<proteinExistence type="inferred from homology"/>
<dbReference type="PANTHER" id="PTHR12439:SF11">
    <property type="entry name" value="URIDYLATE-SPECIFIC ENDORIBONUCLEASE"/>
    <property type="match status" value="1"/>
</dbReference>
<keyword evidence="4 11" id="KW-0540">Nuclease</keyword>
<keyword evidence="6 11" id="KW-0255">Endonuclease</keyword>
<comment type="cofactor">
    <cofactor evidence="1 11">
        <name>Mn(2+)</name>
        <dbReference type="ChEBI" id="CHEBI:29035"/>
    </cofactor>
</comment>
<dbReference type="GO" id="GO:0016829">
    <property type="term" value="F:lyase activity"/>
    <property type="evidence" value="ECO:0007669"/>
    <property type="project" value="UniProtKB-KW"/>
</dbReference>
<organism evidence="13 14">
    <name type="scientific">Steinernema glaseri</name>
    <dbReference type="NCBI Taxonomy" id="37863"/>
    <lineage>
        <taxon>Eukaryota</taxon>
        <taxon>Metazoa</taxon>
        <taxon>Ecdysozoa</taxon>
        <taxon>Nematoda</taxon>
        <taxon>Chromadorea</taxon>
        <taxon>Rhabditida</taxon>
        <taxon>Tylenchina</taxon>
        <taxon>Panagrolaimomorpha</taxon>
        <taxon>Strongyloidoidea</taxon>
        <taxon>Steinernematidae</taxon>
        <taxon>Steinernema</taxon>
    </lineage>
</organism>
<protein>
    <submittedName>
        <fullName evidence="14">Endoribonuclease</fullName>
    </submittedName>
</protein>
<dbReference type="InterPro" id="IPR039787">
    <property type="entry name" value="ENDOU"/>
</dbReference>
<keyword evidence="13" id="KW-1185">Reference proteome</keyword>
<dbReference type="Pfam" id="PF09412">
    <property type="entry name" value="XendoU"/>
    <property type="match status" value="1"/>
</dbReference>
<comment type="similarity">
    <text evidence="2 11">Belongs to the ENDOU family.</text>
</comment>
<evidence type="ECO:0000256" key="1">
    <source>
        <dbReference type="ARBA" id="ARBA00001936"/>
    </source>
</evidence>
<evidence type="ECO:0000256" key="7">
    <source>
        <dbReference type="ARBA" id="ARBA00022801"/>
    </source>
</evidence>
<dbReference type="WBParaSite" id="L893_g13139.t1">
    <property type="protein sequence ID" value="L893_g13139.t1"/>
    <property type="gene ID" value="L893_g13139"/>
</dbReference>
<keyword evidence="10" id="KW-0456">Lyase</keyword>
<dbReference type="GO" id="GO:0016787">
    <property type="term" value="F:hydrolase activity"/>
    <property type="evidence" value="ECO:0007669"/>
    <property type="project" value="UniProtKB-KW"/>
</dbReference>
<evidence type="ECO:0000256" key="3">
    <source>
        <dbReference type="ARBA" id="ARBA00011245"/>
    </source>
</evidence>
<dbReference type="AlphaFoldDB" id="A0A1I7Y663"/>
<keyword evidence="5 11" id="KW-0479">Metal-binding</keyword>
<feature type="domain" description="EndoU" evidence="12">
    <location>
        <begin position="86"/>
        <end position="280"/>
    </location>
</feature>
<dbReference type="CDD" id="cd21159">
    <property type="entry name" value="XendoU"/>
    <property type="match status" value="1"/>
</dbReference>
<evidence type="ECO:0000256" key="5">
    <source>
        <dbReference type="ARBA" id="ARBA00022723"/>
    </source>
</evidence>
<keyword evidence="7 11" id="KW-0378">Hydrolase</keyword>
<dbReference type="InterPro" id="IPR037227">
    <property type="entry name" value="EndoU-like"/>
</dbReference>
<evidence type="ECO:0000256" key="6">
    <source>
        <dbReference type="ARBA" id="ARBA00022759"/>
    </source>
</evidence>
<evidence type="ECO:0000256" key="10">
    <source>
        <dbReference type="ARBA" id="ARBA00023239"/>
    </source>
</evidence>
<evidence type="ECO:0000256" key="2">
    <source>
        <dbReference type="ARBA" id="ARBA00010168"/>
    </source>
</evidence>
<evidence type="ECO:0000313" key="14">
    <source>
        <dbReference type="WBParaSite" id="L893_g13139.t1"/>
    </source>
</evidence>
<dbReference type="InterPro" id="IPR018998">
    <property type="entry name" value="EndoU_C"/>
</dbReference>
<dbReference type="GO" id="GO:0004521">
    <property type="term" value="F:RNA endonuclease activity"/>
    <property type="evidence" value="ECO:0007669"/>
    <property type="project" value="UniProtKB-UniRule"/>
</dbReference>
<dbReference type="Proteomes" id="UP000095287">
    <property type="component" value="Unplaced"/>
</dbReference>
<evidence type="ECO:0000313" key="13">
    <source>
        <dbReference type="Proteomes" id="UP000095287"/>
    </source>
</evidence>
<keyword evidence="9 11" id="KW-0464">Manganese</keyword>
<accession>A0A1I7Y663</accession>
<name>A0A1I7Y663_9BILA</name>